<evidence type="ECO:0000259" key="16">
    <source>
        <dbReference type="PROSITE" id="PS51017"/>
    </source>
</evidence>
<comment type="function">
    <text evidence="1">Transcriptional activator that specifically binds 5'-GATA-3' or 5'-GAT-3' motifs within gene promoters.</text>
</comment>
<feature type="region of interest" description="Disordered" evidence="14">
    <location>
        <begin position="164"/>
        <end position="199"/>
    </location>
</feature>
<dbReference type="Gene3D" id="3.30.50.10">
    <property type="entry name" value="Erythroid Transcription Factor GATA-1, subunit A"/>
    <property type="match status" value="1"/>
</dbReference>
<evidence type="ECO:0000259" key="15">
    <source>
        <dbReference type="PROSITE" id="PS50114"/>
    </source>
</evidence>
<evidence type="ECO:0000256" key="3">
    <source>
        <dbReference type="ARBA" id="ARBA00007722"/>
    </source>
</evidence>
<dbReference type="SMART" id="SM00979">
    <property type="entry name" value="TIFY"/>
    <property type="match status" value="1"/>
</dbReference>
<evidence type="ECO:0000256" key="4">
    <source>
        <dbReference type="ARBA" id="ARBA00022723"/>
    </source>
</evidence>
<feature type="region of interest" description="Disordered" evidence="14">
    <location>
        <begin position="1"/>
        <end position="40"/>
    </location>
</feature>
<evidence type="ECO:0008006" key="20">
    <source>
        <dbReference type="Google" id="ProtNLM"/>
    </source>
</evidence>
<evidence type="ECO:0000313" key="19">
    <source>
        <dbReference type="Proteomes" id="UP001386955"/>
    </source>
</evidence>
<keyword evidence="6" id="KW-0862">Zinc</keyword>
<dbReference type="GO" id="GO:0043565">
    <property type="term" value="F:sequence-specific DNA binding"/>
    <property type="evidence" value="ECO:0007669"/>
    <property type="project" value="InterPro"/>
</dbReference>
<sequence>MSTVNSQQSLQFEDPAMPLDDDDDDDDDEDGGDDAMDELEETNVNSVNAANAASASHEAGVAMPSRTSELTLSFEGEVYVFPAVTPQKVQAVLLLLGGRDVQAGVPAVELPFDQSNMGMGVTPKLSNLSRRIASLVRFREKRKERCFDKKIRYSVRKEVAQRMHRKNGQFASLKESPGSSNWDSERSSGQDGTSYSESVRKCHHCGVSENNTPAMRRGPAGPRTLCNACGLMWANKGTLRDLTKGGRNPSVEQSDLDTPIDVKPSSVLERELPGIHDEQGSSEDPSKSNAADGCSNHAVNPSDEELPETSKHFTNALPLGIDRSPTNDNEQEPLVELSNPSDTDIDIPGNFD</sequence>
<dbReference type="InterPro" id="IPR000679">
    <property type="entry name" value="Znf_GATA"/>
</dbReference>
<feature type="compositionally biased region" description="Basic and acidic residues" evidence="14">
    <location>
        <begin position="268"/>
        <end position="279"/>
    </location>
</feature>
<dbReference type="Proteomes" id="UP001386955">
    <property type="component" value="Unassembled WGS sequence"/>
</dbReference>
<dbReference type="Pfam" id="PF06200">
    <property type="entry name" value="tify"/>
    <property type="match status" value="1"/>
</dbReference>
<keyword evidence="8" id="KW-0238">DNA-binding</keyword>
<dbReference type="GO" id="GO:0006355">
    <property type="term" value="P:regulation of DNA-templated transcription"/>
    <property type="evidence" value="ECO:0007669"/>
    <property type="project" value="InterPro"/>
</dbReference>
<name>A0AAN9T0A3_PSOTE</name>
<protein>
    <recommendedName>
        <fullName evidence="20">GATA transcription factor 24-like</fullName>
    </recommendedName>
</protein>
<evidence type="ECO:0000256" key="8">
    <source>
        <dbReference type="ARBA" id="ARBA00023125"/>
    </source>
</evidence>
<feature type="compositionally biased region" description="Polar residues" evidence="14">
    <location>
        <begin position="1"/>
        <end position="11"/>
    </location>
</feature>
<dbReference type="InterPro" id="IPR013088">
    <property type="entry name" value="Znf_NHR/GATA"/>
</dbReference>
<evidence type="ECO:0000313" key="18">
    <source>
        <dbReference type="EMBL" id="KAK7410484.1"/>
    </source>
</evidence>
<keyword evidence="19" id="KW-1185">Reference proteome</keyword>
<evidence type="ECO:0000256" key="10">
    <source>
        <dbReference type="ARBA" id="ARBA00023163"/>
    </source>
</evidence>
<accession>A0AAN9T0A3</accession>
<evidence type="ECO:0000256" key="5">
    <source>
        <dbReference type="ARBA" id="ARBA00022771"/>
    </source>
</evidence>
<feature type="domain" description="CCT" evidence="16">
    <location>
        <begin position="131"/>
        <end position="173"/>
    </location>
</feature>
<dbReference type="InterPro" id="IPR010402">
    <property type="entry name" value="CCT_domain"/>
</dbReference>
<evidence type="ECO:0000256" key="13">
    <source>
        <dbReference type="PROSITE-ProRule" id="PRU00357"/>
    </source>
</evidence>
<evidence type="ECO:0000256" key="2">
    <source>
        <dbReference type="ARBA" id="ARBA00004123"/>
    </source>
</evidence>
<evidence type="ECO:0000256" key="1">
    <source>
        <dbReference type="ARBA" id="ARBA00002206"/>
    </source>
</evidence>
<keyword evidence="7" id="KW-0805">Transcription regulation</keyword>
<dbReference type="InterPro" id="IPR010399">
    <property type="entry name" value="Tify_dom"/>
</dbReference>
<dbReference type="PANTHER" id="PTHR46125:SF7">
    <property type="entry name" value="GATA TRANSCRIPTION FACTOR 19-LIKE ISOFORM X1"/>
    <property type="match status" value="1"/>
</dbReference>
<evidence type="ECO:0000256" key="7">
    <source>
        <dbReference type="ARBA" id="ARBA00023015"/>
    </source>
</evidence>
<keyword evidence="5 12" id="KW-0863">Zinc-finger</keyword>
<dbReference type="InterPro" id="IPR045280">
    <property type="entry name" value="TIFY-like"/>
</dbReference>
<evidence type="ECO:0000259" key="17">
    <source>
        <dbReference type="PROSITE" id="PS51320"/>
    </source>
</evidence>
<keyword evidence="10" id="KW-0804">Transcription</keyword>
<dbReference type="EMBL" id="JAYMYS010000001">
    <property type="protein sequence ID" value="KAK7410484.1"/>
    <property type="molecule type" value="Genomic_DNA"/>
</dbReference>
<dbReference type="Pfam" id="PF06203">
    <property type="entry name" value="CCT"/>
    <property type="match status" value="1"/>
</dbReference>
<keyword evidence="4" id="KW-0479">Metal-binding</keyword>
<keyword evidence="9" id="KW-0010">Activator</keyword>
<evidence type="ECO:0000256" key="12">
    <source>
        <dbReference type="PROSITE-ProRule" id="PRU00094"/>
    </source>
</evidence>
<dbReference type="PROSITE" id="PS00344">
    <property type="entry name" value="GATA_ZN_FINGER_1"/>
    <property type="match status" value="1"/>
</dbReference>
<dbReference type="PANTHER" id="PTHR46125">
    <property type="entry name" value="GATA TRANSCRIPTION FACTOR 28"/>
    <property type="match status" value="1"/>
</dbReference>
<comment type="caution">
    <text evidence="18">The sequence shown here is derived from an EMBL/GenBank/DDBJ whole genome shotgun (WGS) entry which is preliminary data.</text>
</comment>
<feature type="region of interest" description="Disordered" evidence="14">
    <location>
        <begin position="239"/>
        <end position="352"/>
    </location>
</feature>
<evidence type="ECO:0000256" key="14">
    <source>
        <dbReference type="SAM" id="MobiDB-lite"/>
    </source>
</evidence>
<dbReference type="PROSITE" id="PS50114">
    <property type="entry name" value="GATA_ZN_FINGER_2"/>
    <property type="match status" value="1"/>
</dbReference>
<comment type="similarity">
    <text evidence="3">Belongs to the type IV zinc-finger family. Class C subfamily.</text>
</comment>
<feature type="compositionally biased region" description="Acidic residues" evidence="14">
    <location>
        <begin position="19"/>
        <end position="40"/>
    </location>
</feature>
<dbReference type="Pfam" id="PF00320">
    <property type="entry name" value="GATA"/>
    <property type="match status" value="1"/>
</dbReference>
<evidence type="ECO:0000256" key="11">
    <source>
        <dbReference type="ARBA" id="ARBA00023242"/>
    </source>
</evidence>
<dbReference type="GO" id="GO:0005634">
    <property type="term" value="C:nucleus"/>
    <property type="evidence" value="ECO:0007669"/>
    <property type="project" value="UniProtKB-SubCell"/>
</dbReference>
<dbReference type="AlphaFoldDB" id="A0AAN9T0A3"/>
<dbReference type="GO" id="GO:0008270">
    <property type="term" value="F:zinc ion binding"/>
    <property type="evidence" value="ECO:0007669"/>
    <property type="project" value="UniProtKB-KW"/>
</dbReference>
<dbReference type="PROSITE" id="PS51017">
    <property type="entry name" value="CCT"/>
    <property type="match status" value="1"/>
</dbReference>
<dbReference type="PROSITE" id="PS51320">
    <property type="entry name" value="TIFY"/>
    <property type="match status" value="1"/>
</dbReference>
<reference evidence="18 19" key="1">
    <citation type="submission" date="2024-01" db="EMBL/GenBank/DDBJ databases">
        <title>The genomes of 5 underutilized Papilionoideae crops provide insights into root nodulation and disease resistanc.</title>
        <authorList>
            <person name="Jiang F."/>
        </authorList>
    </citation>
    <scope>NUCLEOTIDE SEQUENCE [LARGE SCALE GENOMIC DNA]</scope>
    <source>
        <strain evidence="18">DUOXIRENSHENG_FW03</strain>
        <tissue evidence="18">Leaves</tissue>
    </source>
</reference>
<keyword evidence="11 13" id="KW-0539">Nucleus</keyword>
<evidence type="ECO:0000256" key="9">
    <source>
        <dbReference type="ARBA" id="ARBA00023159"/>
    </source>
</evidence>
<dbReference type="SMART" id="SM00401">
    <property type="entry name" value="ZnF_GATA"/>
    <property type="match status" value="1"/>
</dbReference>
<feature type="domain" description="Tify" evidence="17">
    <location>
        <begin position="63"/>
        <end position="98"/>
    </location>
</feature>
<comment type="subcellular location">
    <subcellularLocation>
        <location evidence="2 13">Nucleus</location>
    </subcellularLocation>
</comment>
<evidence type="ECO:0000256" key="6">
    <source>
        <dbReference type="ARBA" id="ARBA00022833"/>
    </source>
</evidence>
<feature type="domain" description="GATA-type" evidence="15">
    <location>
        <begin position="196"/>
        <end position="255"/>
    </location>
</feature>
<gene>
    <name evidence="18" type="ORF">VNO78_01293</name>
</gene>
<proteinExistence type="inferred from homology"/>
<organism evidence="18 19">
    <name type="scientific">Psophocarpus tetragonolobus</name>
    <name type="common">Winged bean</name>
    <name type="synonym">Dolichos tetragonolobus</name>
    <dbReference type="NCBI Taxonomy" id="3891"/>
    <lineage>
        <taxon>Eukaryota</taxon>
        <taxon>Viridiplantae</taxon>
        <taxon>Streptophyta</taxon>
        <taxon>Embryophyta</taxon>
        <taxon>Tracheophyta</taxon>
        <taxon>Spermatophyta</taxon>
        <taxon>Magnoliopsida</taxon>
        <taxon>eudicotyledons</taxon>
        <taxon>Gunneridae</taxon>
        <taxon>Pentapetalae</taxon>
        <taxon>rosids</taxon>
        <taxon>fabids</taxon>
        <taxon>Fabales</taxon>
        <taxon>Fabaceae</taxon>
        <taxon>Papilionoideae</taxon>
        <taxon>50 kb inversion clade</taxon>
        <taxon>NPAAA clade</taxon>
        <taxon>indigoferoid/millettioid clade</taxon>
        <taxon>Phaseoleae</taxon>
        <taxon>Psophocarpus</taxon>
    </lineage>
</organism>
<dbReference type="SUPFAM" id="SSF57716">
    <property type="entry name" value="Glucocorticoid receptor-like (DNA-binding domain)"/>
    <property type="match status" value="1"/>
</dbReference>
<dbReference type="CDD" id="cd00202">
    <property type="entry name" value="ZnF_GATA"/>
    <property type="match status" value="1"/>
</dbReference>